<dbReference type="Gene3D" id="3.30.450.20">
    <property type="entry name" value="PAS domain"/>
    <property type="match status" value="1"/>
</dbReference>
<organism evidence="7 8">
    <name type="scientific">Thiocapsa imhoffii</name>
    <dbReference type="NCBI Taxonomy" id="382777"/>
    <lineage>
        <taxon>Bacteria</taxon>
        <taxon>Pseudomonadati</taxon>
        <taxon>Pseudomonadota</taxon>
        <taxon>Gammaproteobacteria</taxon>
        <taxon>Chromatiales</taxon>
        <taxon>Chromatiaceae</taxon>
        <taxon>Thiocapsa</taxon>
    </lineage>
</organism>
<dbReference type="SMART" id="SM00448">
    <property type="entry name" value="REC"/>
    <property type="match status" value="1"/>
</dbReference>
<evidence type="ECO:0000313" key="8">
    <source>
        <dbReference type="Proteomes" id="UP001138802"/>
    </source>
</evidence>
<feature type="domain" description="PAC" evidence="5">
    <location>
        <begin position="265"/>
        <end position="319"/>
    </location>
</feature>
<dbReference type="CDD" id="cd01949">
    <property type="entry name" value="GGDEF"/>
    <property type="match status" value="1"/>
</dbReference>
<dbReference type="InterPro" id="IPR011006">
    <property type="entry name" value="CheY-like_superfamily"/>
</dbReference>
<dbReference type="InterPro" id="IPR001610">
    <property type="entry name" value="PAC"/>
</dbReference>
<dbReference type="InterPro" id="IPR000160">
    <property type="entry name" value="GGDEF_dom"/>
</dbReference>
<dbReference type="Pfam" id="PF00072">
    <property type="entry name" value="Response_reg"/>
    <property type="match status" value="1"/>
</dbReference>
<protein>
    <recommendedName>
        <fullName evidence="9">Diguanylate cyclase</fullName>
    </recommendedName>
</protein>
<dbReference type="InterPro" id="IPR035965">
    <property type="entry name" value="PAS-like_dom_sf"/>
</dbReference>
<feature type="modified residue" description="4-aspartylphosphate" evidence="2">
    <location>
        <position position="105"/>
    </location>
</feature>
<dbReference type="PANTHER" id="PTHR46663:SF3">
    <property type="entry name" value="SLL0267 PROTEIN"/>
    <property type="match status" value="1"/>
</dbReference>
<dbReference type="PROSITE" id="PS50887">
    <property type="entry name" value="GGDEF"/>
    <property type="match status" value="1"/>
</dbReference>
<dbReference type="SUPFAM" id="SSF55785">
    <property type="entry name" value="PYP-like sensor domain (PAS domain)"/>
    <property type="match status" value="1"/>
</dbReference>
<dbReference type="GO" id="GO:0003824">
    <property type="term" value="F:catalytic activity"/>
    <property type="evidence" value="ECO:0007669"/>
    <property type="project" value="UniProtKB-ARBA"/>
</dbReference>
<dbReference type="InterPro" id="IPR029787">
    <property type="entry name" value="Nucleotide_cyclase"/>
</dbReference>
<dbReference type="GO" id="GO:0000160">
    <property type="term" value="P:phosphorelay signal transduction system"/>
    <property type="evidence" value="ECO:0007669"/>
    <property type="project" value="InterPro"/>
</dbReference>
<dbReference type="InterPro" id="IPR000700">
    <property type="entry name" value="PAS-assoc_C"/>
</dbReference>
<dbReference type="SMART" id="SM00267">
    <property type="entry name" value="GGDEF"/>
    <property type="match status" value="1"/>
</dbReference>
<feature type="domain" description="PAS" evidence="4">
    <location>
        <begin position="194"/>
        <end position="240"/>
    </location>
</feature>
<dbReference type="InterPro" id="IPR000014">
    <property type="entry name" value="PAS"/>
</dbReference>
<gene>
    <name evidence="7" type="ORF">CKO25_13875</name>
</gene>
<dbReference type="SMART" id="SM00091">
    <property type="entry name" value="PAS"/>
    <property type="match status" value="1"/>
</dbReference>
<comment type="caution">
    <text evidence="7">The sequence shown here is derived from an EMBL/GenBank/DDBJ whole genome shotgun (WGS) entry which is preliminary data.</text>
</comment>
<keyword evidence="2" id="KW-0597">Phosphoprotein</keyword>
<evidence type="ECO:0000256" key="2">
    <source>
        <dbReference type="PROSITE-ProRule" id="PRU00169"/>
    </source>
</evidence>
<dbReference type="Proteomes" id="UP001138802">
    <property type="component" value="Unassembled WGS sequence"/>
</dbReference>
<keyword evidence="8" id="KW-1185">Reference proteome</keyword>
<dbReference type="InterPro" id="IPR001789">
    <property type="entry name" value="Sig_transdc_resp-reg_receiver"/>
</dbReference>
<proteinExistence type="predicted"/>
<dbReference type="Gene3D" id="3.40.50.2300">
    <property type="match status" value="1"/>
</dbReference>
<sequence>MPPAGLDRVGSAHLEWDALKRKMTYQAPDRRVGRFGPTMTMARSAIEVMRSAQTAKILIVDDVATNIEVLLGILEPDYDVSFATSGRHALDLLAKGARPDLILLDVMMPEMDGYAVCAALKADSRTRAIPIIFVTGKTDAESETQALDAGGVDFIHKPVNSQVVRSRVRLHLELQRRTRELERSLIEVAAANDRLRVLTQAIQHSPASIVITGLDGTIQYVNPAFVEETGYSLVEAVGRNPRLLKSGLNDPATYRSLWEHLQRGEPWVGELINRRKTGEIYSEEAHIAPVKDVHGEVTHYVAVKLNITERKRSQERLTYLATHDALTKLPNRALFFEHLDRALALARRNRTRLALLFIDLDHFKPVNDTLGHAVGDRLLQQAARRMASSLRDADTVGRIGGDEFVALLTGLDTPENARLVAEKLRDAVRRPYDLAGQTVRISASVGVAIFPDHGDSSLVLARHADDAMYLAKQQGRDGVVLFDPTLIPTTGTG</sequence>
<dbReference type="SUPFAM" id="SSF52172">
    <property type="entry name" value="CheY-like"/>
    <property type="match status" value="1"/>
</dbReference>
<name>A0A9X0WJK0_9GAMM</name>
<dbReference type="AlphaFoldDB" id="A0A9X0WJK0"/>
<dbReference type="PROSITE" id="PS50112">
    <property type="entry name" value="PAS"/>
    <property type="match status" value="1"/>
</dbReference>
<dbReference type="InterPro" id="IPR043128">
    <property type="entry name" value="Rev_trsase/Diguanyl_cyclase"/>
</dbReference>
<dbReference type="PROSITE" id="PS50113">
    <property type="entry name" value="PAC"/>
    <property type="match status" value="1"/>
</dbReference>
<comment type="cofactor">
    <cofactor evidence="1">
        <name>Mg(2+)</name>
        <dbReference type="ChEBI" id="CHEBI:18420"/>
    </cofactor>
</comment>
<feature type="domain" description="Response regulatory" evidence="3">
    <location>
        <begin position="56"/>
        <end position="172"/>
    </location>
</feature>
<dbReference type="SMART" id="SM00086">
    <property type="entry name" value="PAC"/>
    <property type="match status" value="1"/>
</dbReference>
<accession>A0A9X0WJK0</accession>
<dbReference type="FunFam" id="3.30.70.270:FF:000001">
    <property type="entry name" value="Diguanylate cyclase domain protein"/>
    <property type="match status" value="1"/>
</dbReference>
<feature type="domain" description="GGDEF" evidence="6">
    <location>
        <begin position="351"/>
        <end position="484"/>
    </location>
</feature>
<evidence type="ECO:0000259" key="3">
    <source>
        <dbReference type="PROSITE" id="PS50110"/>
    </source>
</evidence>
<dbReference type="SUPFAM" id="SSF55073">
    <property type="entry name" value="Nucleotide cyclase"/>
    <property type="match status" value="1"/>
</dbReference>
<dbReference type="NCBIfam" id="TIGR00229">
    <property type="entry name" value="sensory_box"/>
    <property type="match status" value="1"/>
</dbReference>
<dbReference type="Gene3D" id="3.30.70.270">
    <property type="match status" value="1"/>
</dbReference>
<dbReference type="InterPro" id="IPR052163">
    <property type="entry name" value="DGC-Regulatory_Protein"/>
</dbReference>
<dbReference type="PANTHER" id="PTHR46663">
    <property type="entry name" value="DIGUANYLATE CYCLASE DGCT-RELATED"/>
    <property type="match status" value="1"/>
</dbReference>
<dbReference type="EMBL" id="NRSD01000015">
    <property type="protein sequence ID" value="MBK1645718.1"/>
    <property type="molecule type" value="Genomic_DNA"/>
</dbReference>
<reference evidence="7 8" key="1">
    <citation type="journal article" date="2020" name="Microorganisms">
        <title>Osmotic Adaptation and Compatible Solute Biosynthesis of Phototrophic Bacteria as Revealed from Genome Analyses.</title>
        <authorList>
            <person name="Imhoff J.F."/>
            <person name="Rahn T."/>
            <person name="Kunzel S."/>
            <person name="Keller A."/>
            <person name="Neulinger S.C."/>
        </authorList>
    </citation>
    <scope>NUCLEOTIDE SEQUENCE [LARGE SCALE GENOMIC DNA]</scope>
    <source>
        <strain evidence="7 8">DSM 21303</strain>
    </source>
</reference>
<dbReference type="NCBIfam" id="TIGR00254">
    <property type="entry name" value="GGDEF"/>
    <property type="match status" value="1"/>
</dbReference>
<evidence type="ECO:0008006" key="9">
    <source>
        <dbReference type="Google" id="ProtNLM"/>
    </source>
</evidence>
<evidence type="ECO:0000259" key="5">
    <source>
        <dbReference type="PROSITE" id="PS50113"/>
    </source>
</evidence>
<dbReference type="PROSITE" id="PS50110">
    <property type="entry name" value="RESPONSE_REGULATORY"/>
    <property type="match status" value="1"/>
</dbReference>
<evidence type="ECO:0000256" key="1">
    <source>
        <dbReference type="ARBA" id="ARBA00001946"/>
    </source>
</evidence>
<dbReference type="CDD" id="cd00130">
    <property type="entry name" value="PAS"/>
    <property type="match status" value="1"/>
</dbReference>
<dbReference type="Pfam" id="PF00990">
    <property type="entry name" value="GGDEF"/>
    <property type="match status" value="1"/>
</dbReference>
<evidence type="ECO:0000313" key="7">
    <source>
        <dbReference type="EMBL" id="MBK1645718.1"/>
    </source>
</evidence>
<evidence type="ECO:0000259" key="6">
    <source>
        <dbReference type="PROSITE" id="PS50887"/>
    </source>
</evidence>
<dbReference type="Pfam" id="PF13426">
    <property type="entry name" value="PAS_9"/>
    <property type="match status" value="1"/>
</dbReference>
<evidence type="ECO:0000259" key="4">
    <source>
        <dbReference type="PROSITE" id="PS50112"/>
    </source>
</evidence>